<dbReference type="AlphaFoldDB" id="A0A4U8TJJ8"/>
<protein>
    <submittedName>
        <fullName evidence="1">Uncharacterized protein</fullName>
    </submittedName>
</protein>
<dbReference type="OrthoDB" id="9804286at2"/>
<name>A0A4U8TJJ8_9HELI</name>
<reference evidence="1 2" key="1">
    <citation type="journal article" date="2014" name="Genome Announc.">
        <title>Draft genome sequences of eight enterohepatic helicobacter species isolated from both laboratory and wild rodents.</title>
        <authorList>
            <person name="Sheh A."/>
            <person name="Shen Z."/>
            <person name="Fox J.G."/>
        </authorList>
    </citation>
    <scope>NUCLEOTIDE SEQUENCE [LARGE SCALE GENOMIC DNA]</scope>
    <source>
        <strain evidence="1 2">ST1</strain>
    </source>
</reference>
<organism evidence="1 2">
    <name type="scientific">Helicobacter muridarum</name>
    <dbReference type="NCBI Taxonomy" id="216"/>
    <lineage>
        <taxon>Bacteria</taxon>
        <taxon>Pseudomonadati</taxon>
        <taxon>Campylobacterota</taxon>
        <taxon>Epsilonproteobacteria</taxon>
        <taxon>Campylobacterales</taxon>
        <taxon>Helicobacteraceae</taxon>
        <taxon>Helicobacter</taxon>
    </lineage>
</organism>
<evidence type="ECO:0000313" key="2">
    <source>
        <dbReference type="Proteomes" id="UP000029922"/>
    </source>
</evidence>
<comment type="caution">
    <text evidence="1">The sequence shown here is derived from an EMBL/GenBank/DDBJ whole genome shotgun (WGS) entry which is preliminary data.</text>
</comment>
<evidence type="ECO:0000313" key="1">
    <source>
        <dbReference type="EMBL" id="TLE00487.1"/>
    </source>
</evidence>
<accession>A0A4U8TJJ8</accession>
<dbReference type="RefSeq" id="WP_138069990.1">
    <property type="nucleotide sequence ID" value="NZ_FZML01000020.1"/>
</dbReference>
<proteinExistence type="predicted"/>
<sequence>MLENIPHIVGGGYNLHLTLIGESILPYQSACYKCFDNALQAMNMDAINLTKLRRENRKIGSFTPLCTLNASLIAL</sequence>
<dbReference type="Proteomes" id="UP000029922">
    <property type="component" value="Unassembled WGS sequence"/>
</dbReference>
<gene>
    <name evidence="1" type="ORF">LS73_004715</name>
</gene>
<dbReference type="EMBL" id="JRPD02000007">
    <property type="protein sequence ID" value="TLE00487.1"/>
    <property type="molecule type" value="Genomic_DNA"/>
</dbReference>